<gene>
    <name evidence="1" type="ORF">GN958_ATG22835</name>
</gene>
<dbReference type="PANTHER" id="PTHR11005">
    <property type="entry name" value="LYSOSOMAL ACID LIPASE-RELATED"/>
    <property type="match status" value="1"/>
</dbReference>
<evidence type="ECO:0000313" key="1">
    <source>
        <dbReference type="EMBL" id="KAF4128007.1"/>
    </source>
</evidence>
<organism evidence="1 2">
    <name type="scientific">Phytophthora infestans</name>
    <name type="common">Potato late blight agent</name>
    <name type="synonym">Botrytis infestans</name>
    <dbReference type="NCBI Taxonomy" id="4787"/>
    <lineage>
        <taxon>Eukaryota</taxon>
        <taxon>Sar</taxon>
        <taxon>Stramenopiles</taxon>
        <taxon>Oomycota</taxon>
        <taxon>Peronosporomycetes</taxon>
        <taxon>Peronosporales</taxon>
        <taxon>Peronosporaceae</taxon>
        <taxon>Phytophthora</taxon>
    </lineage>
</organism>
<dbReference type="InterPro" id="IPR029058">
    <property type="entry name" value="AB_hydrolase_fold"/>
</dbReference>
<reference evidence="1" key="1">
    <citation type="submission" date="2020-03" db="EMBL/GenBank/DDBJ databases">
        <title>Hybrid Assembly of Korean Phytophthora infestans isolates.</title>
        <authorList>
            <person name="Prokchorchik M."/>
            <person name="Lee Y."/>
            <person name="Seo J."/>
            <person name="Cho J.-H."/>
            <person name="Park Y.-E."/>
            <person name="Jang D.-C."/>
            <person name="Im J.-S."/>
            <person name="Choi J.-G."/>
            <person name="Park H.-J."/>
            <person name="Lee G.-B."/>
            <person name="Lee Y.-G."/>
            <person name="Hong S.-Y."/>
            <person name="Cho K."/>
            <person name="Sohn K.H."/>
        </authorList>
    </citation>
    <scope>NUCLEOTIDE SEQUENCE</scope>
    <source>
        <strain evidence="1">KR_2_A2</strain>
    </source>
</reference>
<dbReference type="Gene3D" id="3.40.50.1820">
    <property type="entry name" value="alpha/beta hydrolase"/>
    <property type="match status" value="1"/>
</dbReference>
<sequence length="166" mass="18585">MAHYAQNVRDETFARYDYGCKCKRDLGIDECSESKCKNKKVYGSFDPPPLPLEKMVYPRTGFFLGSADTLATATDIEQLRDALPSGTIVHERAVKEYSHLDMVWAYNANEKLYQDLIAQLDKYQGVGYTGIPEPTGSGSDMNSASVGSEIDDIIESRTSFSFRQLD</sequence>
<dbReference type="AlphaFoldDB" id="A0A8S9TME2"/>
<protein>
    <submittedName>
        <fullName evidence="1">Uncharacterized protein</fullName>
    </submittedName>
</protein>
<dbReference type="Proteomes" id="UP000704712">
    <property type="component" value="Unassembled WGS sequence"/>
</dbReference>
<proteinExistence type="predicted"/>
<dbReference type="EMBL" id="JAACNO010003203">
    <property type="protein sequence ID" value="KAF4128007.1"/>
    <property type="molecule type" value="Genomic_DNA"/>
</dbReference>
<accession>A0A8S9TME2</accession>
<comment type="caution">
    <text evidence="1">The sequence shown here is derived from an EMBL/GenBank/DDBJ whole genome shotgun (WGS) entry which is preliminary data.</text>
</comment>
<name>A0A8S9TME2_PHYIN</name>
<evidence type="ECO:0000313" key="2">
    <source>
        <dbReference type="Proteomes" id="UP000704712"/>
    </source>
</evidence>